<dbReference type="InterPro" id="IPR008271">
    <property type="entry name" value="Ser/Thr_kinase_AS"/>
</dbReference>
<protein>
    <recommendedName>
        <fullName evidence="1">non-specific serine/threonine protein kinase</fullName>
        <ecNumber evidence="1">2.7.11.1</ecNumber>
    </recommendedName>
</protein>
<gene>
    <name evidence="3" type="ORF">PMAYCL1PPCAC_14322</name>
</gene>
<accession>A0AAN4ZTG9</accession>
<evidence type="ECO:0000256" key="1">
    <source>
        <dbReference type="ARBA" id="ARBA00012513"/>
    </source>
</evidence>
<reference evidence="4" key="1">
    <citation type="submission" date="2022-10" db="EMBL/GenBank/DDBJ databases">
        <title>Genome assembly of Pristionchus species.</title>
        <authorList>
            <person name="Yoshida K."/>
            <person name="Sommer R.J."/>
        </authorList>
    </citation>
    <scope>NUCLEOTIDE SEQUENCE [LARGE SCALE GENOMIC DNA]</scope>
    <source>
        <strain evidence="4">RS5460</strain>
    </source>
</reference>
<proteinExistence type="predicted"/>
<dbReference type="Proteomes" id="UP001328107">
    <property type="component" value="Unassembled WGS sequence"/>
</dbReference>
<dbReference type="InterPro" id="IPR011009">
    <property type="entry name" value="Kinase-like_dom_sf"/>
</dbReference>
<dbReference type="PROSITE" id="PS50011">
    <property type="entry name" value="PROTEIN_KINASE_DOM"/>
    <property type="match status" value="1"/>
</dbReference>
<keyword evidence="4" id="KW-1185">Reference proteome</keyword>
<dbReference type="InterPro" id="IPR000719">
    <property type="entry name" value="Prot_kinase_dom"/>
</dbReference>
<dbReference type="EC" id="2.7.11.1" evidence="1"/>
<sequence length="349" mass="40236">MARNDKELEDLAAYKPGVVLREKWKILELLDEGGFGKVYRVQLLTSTPPLYAALKIESTNMDGGSAIKLEKTALERILKFGLKEHVPQLYRSSRKRNICYMIVTLLGDNLKRVKERFHPGGYPLKLWVKVAIQSLYAIKTVHDAGFVHRDIKAANFVFGHSGEPRRARTLHIIDFGLARQYALPNPKNPRSLRPRAARPTMDFRGTWYYASPSMHDYVELGRKDDLWSWLFMLIDLYATLPWADLDSLEQIGRMKQAMRDDDLVIKMPPELVSVPRHLRTLTIYNRPDYREIYACLERIFVRCKASWADPYPWENRDMATINVNGAMPTAEDSYLNPTAFFSSDPIGIN</sequence>
<evidence type="ECO:0000313" key="3">
    <source>
        <dbReference type="EMBL" id="GMR44127.1"/>
    </source>
</evidence>
<name>A0AAN4ZTG9_9BILA</name>
<organism evidence="3 4">
    <name type="scientific">Pristionchus mayeri</name>
    <dbReference type="NCBI Taxonomy" id="1317129"/>
    <lineage>
        <taxon>Eukaryota</taxon>
        <taxon>Metazoa</taxon>
        <taxon>Ecdysozoa</taxon>
        <taxon>Nematoda</taxon>
        <taxon>Chromadorea</taxon>
        <taxon>Rhabditida</taxon>
        <taxon>Rhabditina</taxon>
        <taxon>Diplogasteromorpha</taxon>
        <taxon>Diplogasteroidea</taxon>
        <taxon>Neodiplogasteridae</taxon>
        <taxon>Pristionchus</taxon>
    </lineage>
</organism>
<dbReference type="AlphaFoldDB" id="A0AAN4ZTG9"/>
<dbReference type="PROSITE" id="PS00108">
    <property type="entry name" value="PROTEIN_KINASE_ST"/>
    <property type="match status" value="1"/>
</dbReference>
<evidence type="ECO:0000259" key="2">
    <source>
        <dbReference type="PROSITE" id="PS50011"/>
    </source>
</evidence>
<dbReference type="Pfam" id="PF00069">
    <property type="entry name" value="Pkinase"/>
    <property type="match status" value="1"/>
</dbReference>
<feature type="non-terminal residue" evidence="3">
    <location>
        <position position="349"/>
    </location>
</feature>
<dbReference type="GO" id="GO:0005524">
    <property type="term" value="F:ATP binding"/>
    <property type="evidence" value="ECO:0007669"/>
    <property type="project" value="InterPro"/>
</dbReference>
<dbReference type="SMART" id="SM00220">
    <property type="entry name" value="S_TKc"/>
    <property type="match status" value="1"/>
</dbReference>
<dbReference type="GO" id="GO:0004674">
    <property type="term" value="F:protein serine/threonine kinase activity"/>
    <property type="evidence" value="ECO:0007669"/>
    <property type="project" value="UniProtKB-EC"/>
</dbReference>
<dbReference type="SUPFAM" id="SSF56112">
    <property type="entry name" value="Protein kinase-like (PK-like)"/>
    <property type="match status" value="1"/>
</dbReference>
<comment type="caution">
    <text evidence="3">The sequence shown here is derived from an EMBL/GenBank/DDBJ whole genome shotgun (WGS) entry which is preliminary data.</text>
</comment>
<dbReference type="PANTHER" id="PTHR11909">
    <property type="entry name" value="CASEIN KINASE-RELATED"/>
    <property type="match status" value="1"/>
</dbReference>
<evidence type="ECO:0000313" key="4">
    <source>
        <dbReference type="Proteomes" id="UP001328107"/>
    </source>
</evidence>
<feature type="domain" description="Protein kinase" evidence="2">
    <location>
        <begin position="24"/>
        <end position="301"/>
    </location>
</feature>
<dbReference type="InterPro" id="IPR050235">
    <property type="entry name" value="CK1_Ser-Thr_kinase"/>
</dbReference>
<dbReference type="Gene3D" id="1.10.510.10">
    <property type="entry name" value="Transferase(Phosphotransferase) domain 1"/>
    <property type="match status" value="1"/>
</dbReference>
<dbReference type="EMBL" id="BTRK01000003">
    <property type="protein sequence ID" value="GMR44127.1"/>
    <property type="molecule type" value="Genomic_DNA"/>
</dbReference>